<dbReference type="Gene3D" id="3.40.50.12780">
    <property type="entry name" value="N-terminal domain of ligase-like"/>
    <property type="match status" value="1"/>
</dbReference>
<sequence>MAHIIKSDETSCSKERFLGDVQSCVAQLRGSHITDEDRVIVTAENSYEFLVAFFALVEIGCSIALVDCMADAREINEIALDSESRICISDRPLLLSDPIRTFLLSEIVRDGGGNPASELSFSTWSTREDALILYTSGSTGKPKGIVKSGHSFLSNLEESMEVMKYKSEDVLLPLIPFTHFYGLSIVFIWWFAGCDLILCNYKNIRTVLKAVTERGVTVVDGIPSTYYMLTQMCKKREKLCAKVRDSAVRMWCVGGAPLSEELAVSFYDLIKQPLLDGYGLSEVGNVALNTGDYRDGCGKPLPSVKIKVVDNRGNELPSGETGEIYVNSPGVMKEYLHLSEKTEEVLADGWFKTNDLGYLDERGNLHVLGRKGNEIVRKGYVIYPAHIETRLENELKLRARVVSLQDEKKGAYMILFVETRQPFTQQIENAINEALGSILKPDKIMFLPAFPYRPNGKVDFVALQNQAIQWKNAREEEGKCMVQQ</sequence>
<dbReference type="PROSITE" id="PS00455">
    <property type="entry name" value="AMP_BINDING"/>
    <property type="match status" value="1"/>
</dbReference>
<dbReference type="GeneID" id="89501725"/>
<dbReference type="EMBL" id="APBN01000006">
    <property type="protein sequence ID" value="EMT51770.1"/>
    <property type="molecule type" value="Genomic_DNA"/>
</dbReference>
<keyword evidence="1" id="KW-0472">Membrane</keyword>
<dbReference type="Proteomes" id="UP000012081">
    <property type="component" value="Unassembled WGS sequence"/>
</dbReference>
<dbReference type="SUPFAM" id="SSF56801">
    <property type="entry name" value="Acetyl-CoA synthetase-like"/>
    <property type="match status" value="1"/>
</dbReference>
<dbReference type="AlphaFoldDB" id="M8E8G2"/>
<dbReference type="GO" id="GO:0016878">
    <property type="term" value="F:acid-thiol ligase activity"/>
    <property type="evidence" value="ECO:0007669"/>
    <property type="project" value="UniProtKB-ARBA"/>
</dbReference>
<dbReference type="Gene3D" id="3.30.300.30">
    <property type="match status" value="1"/>
</dbReference>
<comment type="caution">
    <text evidence="3">The sequence shown here is derived from an EMBL/GenBank/DDBJ whole genome shotgun (WGS) entry which is preliminary data.</text>
</comment>
<name>M8E8G2_9BACL</name>
<dbReference type="OrthoDB" id="9762242at2"/>
<dbReference type="InterPro" id="IPR050237">
    <property type="entry name" value="ATP-dep_AMP-bd_enzyme"/>
</dbReference>
<evidence type="ECO:0000259" key="2">
    <source>
        <dbReference type="Pfam" id="PF00501"/>
    </source>
</evidence>
<feature type="transmembrane region" description="Helical" evidence="1">
    <location>
        <begin position="170"/>
        <end position="192"/>
    </location>
</feature>
<dbReference type="InterPro" id="IPR000873">
    <property type="entry name" value="AMP-dep_synth/lig_dom"/>
</dbReference>
<organism evidence="3 4">
    <name type="scientific">Brevibacillus borstelensis AK1</name>
    <dbReference type="NCBI Taxonomy" id="1300222"/>
    <lineage>
        <taxon>Bacteria</taxon>
        <taxon>Bacillati</taxon>
        <taxon>Bacillota</taxon>
        <taxon>Bacilli</taxon>
        <taxon>Bacillales</taxon>
        <taxon>Paenibacillaceae</taxon>
        <taxon>Brevibacillus</taxon>
    </lineage>
</organism>
<feature type="domain" description="AMP-dependent synthetase/ligase" evidence="2">
    <location>
        <begin position="26"/>
        <end position="336"/>
    </location>
</feature>
<dbReference type="CDD" id="cd04433">
    <property type="entry name" value="AFD_class_I"/>
    <property type="match status" value="1"/>
</dbReference>
<proteinExistence type="predicted"/>
<dbReference type="Pfam" id="PF00501">
    <property type="entry name" value="AMP-binding"/>
    <property type="match status" value="1"/>
</dbReference>
<evidence type="ECO:0000313" key="4">
    <source>
        <dbReference type="Proteomes" id="UP000012081"/>
    </source>
</evidence>
<protein>
    <submittedName>
        <fullName evidence="3">Acyl-CoA ligase</fullName>
    </submittedName>
</protein>
<dbReference type="PATRIC" id="fig|1300222.3.peg.3254"/>
<keyword evidence="3" id="KW-0436">Ligase</keyword>
<keyword evidence="1" id="KW-0812">Transmembrane</keyword>
<dbReference type="PANTHER" id="PTHR43767:SF1">
    <property type="entry name" value="NONRIBOSOMAL PEPTIDE SYNTHASE PES1 (EUROFUNG)-RELATED"/>
    <property type="match status" value="1"/>
</dbReference>
<evidence type="ECO:0000313" key="3">
    <source>
        <dbReference type="EMBL" id="EMT51770.1"/>
    </source>
</evidence>
<dbReference type="PANTHER" id="PTHR43767">
    <property type="entry name" value="LONG-CHAIN-FATTY-ACID--COA LIGASE"/>
    <property type="match status" value="1"/>
</dbReference>
<dbReference type="InterPro" id="IPR020845">
    <property type="entry name" value="AMP-binding_CS"/>
</dbReference>
<dbReference type="STRING" id="1300222.I532_15546"/>
<evidence type="ECO:0000256" key="1">
    <source>
        <dbReference type="SAM" id="Phobius"/>
    </source>
</evidence>
<keyword evidence="4" id="KW-1185">Reference proteome</keyword>
<gene>
    <name evidence="3" type="ORF">I532_15546</name>
</gene>
<dbReference type="InterPro" id="IPR045851">
    <property type="entry name" value="AMP-bd_C_sf"/>
</dbReference>
<dbReference type="InterPro" id="IPR042099">
    <property type="entry name" value="ANL_N_sf"/>
</dbReference>
<accession>M8E8G2</accession>
<keyword evidence="1" id="KW-1133">Transmembrane helix</keyword>
<reference evidence="3 4" key="1">
    <citation type="submission" date="2013-03" db="EMBL/GenBank/DDBJ databases">
        <title>Assembly of a new bacterial strain Brevibacillus borstelensis AK1.</title>
        <authorList>
            <person name="Rajan I."/>
            <person name="PoliReddy D."/>
            <person name="Sugumar T."/>
            <person name="Rathinam K."/>
            <person name="Alqarawi S."/>
            <person name="Khalil A.B."/>
            <person name="Sivakumar N."/>
        </authorList>
    </citation>
    <scope>NUCLEOTIDE SEQUENCE [LARGE SCALE GENOMIC DNA]</scope>
    <source>
        <strain evidence="3 4">AK1</strain>
    </source>
</reference>
<dbReference type="RefSeq" id="WP_003389347.1">
    <property type="nucleotide sequence ID" value="NZ_APBN01000006.1"/>
</dbReference>